<evidence type="ECO:0000313" key="2">
    <source>
        <dbReference type="EMBL" id="GAI25884.1"/>
    </source>
</evidence>
<reference evidence="2" key="1">
    <citation type="journal article" date="2014" name="Front. Microbiol.">
        <title>High frequency of phylogenetically diverse reductive dehalogenase-homologous genes in deep subseafloor sedimentary metagenomes.</title>
        <authorList>
            <person name="Kawai M."/>
            <person name="Futagami T."/>
            <person name="Toyoda A."/>
            <person name="Takaki Y."/>
            <person name="Nishi S."/>
            <person name="Hori S."/>
            <person name="Arai W."/>
            <person name="Tsubouchi T."/>
            <person name="Morono Y."/>
            <person name="Uchiyama I."/>
            <person name="Ito T."/>
            <person name="Fujiyama A."/>
            <person name="Inagaki F."/>
            <person name="Takami H."/>
        </authorList>
    </citation>
    <scope>NUCLEOTIDE SEQUENCE</scope>
    <source>
        <strain evidence="2">Expedition CK06-06</strain>
    </source>
</reference>
<sequence length="140" mass="16468">FRRRVFLSNYQEDALQAHRDWAALEGVPRTLVLPSSCHLLHYAYPSIDKYMCKTLGMYARIEAQQYSGQGRRFSLVRLIGEPAKAFVRRFFVRQGFRDGLRGFILCVLFAGYRFATWANLWLLEELERQRRTNDDPESQA</sequence>
<name>X1P4N4_9ZZZZ</name>
<keyword evidence="1" id="KW-0812">Transmembrane</keyword>
<dbReference type="AlphaFoldDB" id="X1P4N4"/>
<feature type="transmembrane region" description="Helical" evidence="1">
    <location>
        <begin position="103"/>
        <end position="123"/>
    </location>
</feature>
<proteinExistence type="predicted"/>
<dbReference type="EMBL" id="BARV01021632">
    <property type="protein sequence ID" value="GAI25884.1"/>
    <property type="molecule type" value="Genomic_DNA"/>
</dbReference>
<comment type="caution">
    <text evidence="2">The sequence shown here is derived from an EMBL/GenBank/DDBJ whole genome shotgun (WGS) entry which is preliminary data.</text>
</comment>
<gene>
    <name evidence="2" type="ORF">S06H3_35807</name>
</gene>
<evidence type="ECO:0008006" key="3">
    <source>
        <dbReference type="Google" id="ProtNLM"/>
    </source>
</evidence>
<keyword evidence="1" id="KW-0472">Membrane</keyword>
<feature type="non-terminal residue" evidence="2">
    <location>
        <position position="1"/>
    </location>
</feature>
<accession>X1P4N4</accession>
<protein>
    <recommendedName>
        <fullName evidence="3">Glycosyltransferase 2-like domain-containing protein</fullName>
    </recommendedName>
</protein>
<evidence type="ECO:0000256" key="1">
    <source>
        <dbReference type="SAM" id="Phobius"/>
    </source>
</evidence>
<organism evidence="2">
    <name type="scientific">marine sediment metagenome</name>
    <dbReference type="NCBI Taxonomy" id="412755"/>
    <lineage>
        <taxon>unclassified sequences</taxon>
        <taxon>metagenomes</taxon>
        <taxon>ecological metagenomes</taxon>
    </lineage>
</organism>
<keyword evidence="1" id="KW-1133">Transmembrane helix</keyword>